<evidence type="ECO:0000313" key="4">
    <source>
        <dbReference type="Proteomes" id="UP000294678"/>
    </source>
</evidence>
<dbReference type="Pfam" id="PF20906">
    <property type="entry name" value="S-Me-THD_C"/>
    <property type="match status" value="1"/>
</dbReference>
<gene>
    <name evidence="3" type="ORF">EV215_2041</name>
</gene>
<protein>
    <submittedName>
        <fullName evidence="3">DUF917 family protein</fullName>
    </submittedName>
</protein>
<dbReference type="InterPro" id="IPR048350">
    <property type="entry name" value="S-Me-THD-like_C"/>
</dbReference>
<dbReference type="InterPro" id="IPR027479">
    <property type="entry name" value="S-Me-THD_N_sf"/>
</dbReference>
<dbReference type="InterPro" id="IPR024071">
    <property type="entry name" value="S-Me-THD_C_sf"/>
</dbReference>
<sequence>MKKINSKQDLEAIILGGLFLGAGGGGGKNEAIIIQNKILEYINQGKEINITTVNDNSLNSGAVVAMMGSPLALKKDNDYSAPSRAFNTLSKHMNENFNFTLPIEIGAVNSLIPILTAAQLDNLFVLDADGSRRAVPQLQLTTYSKDIKIAPAVLSNDNLNNYINSHLNITIDSEKINDLLSSDISDAEILESIARNILSSNIFECLCGISFYPFKKSELNKLADSTIQNTLSLIYKIGKNFIENNDRNLVQYIYNLFYNNKKELTTFFGGIKPIKIFKGEFVEYIPGSIDKKGFDFGTIIIKNENQEMHIFFENENLLSSLHETKKINKYKSTHKCNLWGMAPDTISYVTNEGPLSNVEVVNLSKGEKILVIGSKCDNKMRDPFISNGFYKVIYNLANHNKGGFIPKDLIPTKYIPIEKLE</sequence>
<dbReference type="InterPro" id="IPR010318">
    <property type="entry name" value="S-Me-THD_N"/>
</dbReference>
<proteinExistence type="predicted"/>
<dbReference type="EMBL" id="SOBG01000011">
    <property type="protein sequence ID" value="TDT67363.1"/>
    <property type="molecule type" value="Genomic_DNA"/>
</dbReference>
<dbReference type="Gene3D" id="2.40.390.10">
    <property type="entry name" value="CV3147-like"/>
    <property type="match status" value="1"/>
</dbReference>
<evidence type="ECO:0000313" key="3">
    <source>
        <dbReference type="EMBL" id="TDT67363.1"/>
    </source>
</evidence>
<name>A0AA46DXC2_9FUSO</name>
<accession>A0AA46DXC2</accession>
<organism evidence="3 4">
    <name type="scientific">Hypnocyclicus thermotrophus</name>
    <dbReference type="NCBI Taxonomy" id="1627895"/>
    <lineage>
        <taxon>Bacteria</taxon>
        <taxon>Fusobacteriati</taxon>
        <taxon>Fusobacteriota</taxon>
        <taxon>Fusobacteriia</taxon>
        <taxon>Fusobacteriales</taxon>
        <taxon>Fusobacteriaceae</taxon>
        <taxon>Hypnocyclicus</taxon>
    </lineage>
</organism>
<comment type="caution">
    <text evidence="3">The sequence shown here is derived from an EMBL/GenBank/DDBJ whole genome shotgun (WGS) entry which is preliminary data.</text>
</comment>
<dbReference type="Pfam" id="PF06032">
    <property type="entry name" value="S-Me-THD_N"/>
    <property type="match status" value="1"/>
</dbReference>
<evidence type="ECO:0000259" key="2">
    <source>
        <dbReference type="Pfam" id="PF20906"/>
    </source>
</evidence>
<keyword evidence="4" id="KW-1185">Reference proteome</keyword>
<reference evidence="3 4" key="1">
    <citation type="submission" date="2019-03" db="EMBL/GenBank/DDBJ databases">
        <title>Genomic Encyclopedia of Type Strains, Phase IV (KMG-IV): sequencing the most valuable type-strain genomes for metagenomic binning, comparative biology and taxonomic classification.</title>
        <authorList>
            <person name="Goeker M."/>
        </authorList>
    </citation>
    <scope>NUCLEOTIDE SEQUENCE [LARGE SCALE GENOMIC DNA]</scope>
    <source>
        <strain evidence="3 4">DSM 100055</strain>
    </source>
</reference>
<evidence type="ECO:0000259" key="1">
    <source>
        <dbReference type="Pfam" id="PF06032"/>
    </source>
</evidence>
<dbReference type="SUPFAM" id="SSF160991">
    <property type="entry name" value="CV3147-like"/>
    <property type="match status" value="1"/>
</dbReference>
<feature type="domain" description="S-Me-THD-like C-terminal" evidence="2">
    <location>
        <begin position="187"/>
        <end position="383"/>
    </location>
</feature>
<dbReference type="Proteomes" id="UP000294678">
    <property type="component" value="Unassembled WGS sequence"/>
</dbReference>
<dbReference type="RefSeq" id="WP_166667406.1">
    <property type="nucleotide sequence ID" value="NZ_SOBG01000011.1"/>
</dbReference>
<feature type="domain" description="S-Me-THD N-terminal" evidence="1">
    <location>
        <begin position="8"/>
        <end position="163"/>
    </location>
</feature>
<dbReference type="AlphaFoldDB" id="A0AA46DXC2"/>
<dbReference type="Gene3D" id="3.40.1610.10">
    <property type="entry name" value="CV3147-like domain"/>
    <property type="match status" value="1"/>
</dbReference>